<dbReference type="EMBL" id="OZ021745">
    <property type="protein sequence ID" value="CAK9313643.1"/>
    <property type="molecule type" value="Genomic_DNA"/>
</dbReference>
<sequence>AVKGSVLEGFHTERFGPTKTSSISNTQKSNPSKFPRASSSTLLHTALFSTLKQP</sequence>
<feature type="compositionally biased region" description="Polar residues" evidence="1">
    <location>
        <begin position="18"/>
        <end position="38"/>
    </location>
</feature>
<organism evidence="2 3">
    <name type="scientific">Citrullus colocynthis</name>
    <name type="common">colocynth</name>
    <dbReference type="NCBI Taxonomy" id="252529"/>
    <lineage>
        <taxon>Eukaryota</taxon>
        <taxon>Viridiplantae</taxon>
        <taxon>Streptophyta</taxon>
        <taxon>Embryophyta</taxon>
        <taxon>Tracheophyta</taxon>
        <taxon>Spermatophyta</taxon>
        <taxon>Magnoliopsida</taxon>
        <taxon>eudicotyledons</taxon>
        <taxon>Gunneridae</taxon>
        <taxon>Pentapetalae</taxon>
        <taxon>rosids</taxon>
        <taxon>fabids</taxon>
        <taxon>Cucurbitales</taxon>
        <taxon>Cucurbitaceae</taxon>
        <taxon>Benincaseae</taxon>
        <taxon>Citrullus</taxon>
    </lineage>
</organism>
<accession>A0ABP0Y3V4</accession>
<feature type="non-terminal residue" evidence="2">
    <location>
        <position position="1"/>
    </location>
</feature>
<proteinExistence type="predicted"/>
<gene>
    <name evidence="2" type="ORF">CITCOLO1_LOCUS5371</name>
</gene>
<reference evidence="2 3" key="1">
    <citation type="submission" date="2024-03" db="EMBL/GenBank/DDBJ databases">
        <authorList>
            <person name="Gkanogiannis A."/>
            <person name="Becerra Lopez-Lavalle L."/>
        </authorList>
    </citation>
    <scope>NUCLEOTIDE SEQUENCE [LARGE SCALE GENOMIC DNA]</scope>
</reference>
<evidence type="ECO:0000313" key="3">
    <source>
        <dbReference type="Proteomes" id="UP001642487"/>
    </source>
</evidence>
<evidence type="ECO:0000256" key="1">
    <source>
        <dbReference type="SAM" id="MobiDB-lite"/>
    </source>
</evidence>
<feature type="region of interest" description="Disordered" evidence="1">
    <location>
        <begin position="1"/>
        <end position="38"/>
    </location>
</feature>
<protein>
    <submittedName>
        <fullName evidence="2">Uncharacterized protein</fullName>
    </submittedName>
</protein>
<keyword evidence="3" id="KW-1185">Reference proteome</keyword>
<feature type="non-terminal residue" evidence="2">
    <location>
        <position position="54"/>
    </location>
</feature>
<name>A0ABP0Y3V4_9ROSI</name>
<dbReference type="Proteomes" id="UP001642487">
    <property type="component" value="Chromosome 11"/>
</dbReference>
<evidence type="ECO:0000313" key="2">
    <source>
        <dbReference type="EMBL" id="CAK9313643.1"/>
    </source>
</evidence>